<keyword evidence="4" id="KW-1185">Reference proteome</keyword>
<dbReference type="OrthoDB" id="5953030at2759"/>
<feature type="region of interest" description="Disordered" evidence="1">
    <location>
        <begin position="609"/>
        <end position="649"/>
    </location>
</feature>
<dbReference type="EMBL" id="CADCXV010001239">
    <property type="protein sequence ID" value="CAB0042911.1"/>
    <property type="molecule type" value="Genomic_DNA"/>
</dbReference>
<evidence type="ECO:0000259" key="2">
    <source>
        <dbReference type="Pfam" id="PF03372"/>
    </source>
</evidence>
<feature type="domain" description="Endonuclease/exonuclease/phosphatase" evidence="2">
    <location>
        <begin position="9"/>
        <end position="220"/>
    </location>
</feature>
<gene>
    <name evidence="3" type="ORF">TBRA_LOCUS14499</name>
</gene>
<proteinExistence type="predicted"/>
<dbReference type="PANTHER" id="PTHR47510">
    <property type="entry name" value="REVERSE TRANSCRIPTASE DOMAIN-CONTAINING PROTEIN"/>
    <property type="match status" value="1"/>
</dbReference>
<dbReference type="Gene3D" id="3.60.10.10">
    <property type="entry name" value="Endonuclease/exonuclease/phosphatase"/>
    <property type="match status" value="1"/>
</dbReference>
<dbReference type="Pfam" id="PF03372">
    <property type="entry name" value="Exo_endo_phos"/>
    <property type="match status" value="1"/>
</dbReference>
<name>A0A6H5J5Z4_9HYME</name>
<dbReference type="PANTHER" id="PTHR47510:SF3">
    <property type="entry name" value="ENDO_EXONUCLEASE_PHOSPHATASE DOMAIN-CONTAINING PROTEIN"/>
    <property type="match status" value="1"/>
</dbReference>
<feature type="compositionally biased region" description="Basic and acidic residues" evidence="1">
    <location>
        <begin position="610"/>
        <end position="627"/>
    </location>
</feature>
<dbReference type="InterPro" id="IPR005135">
    <property type="entry name" value="Endo/exonuclease/phosphatase"/>
</dbReference>
<dbReference type="SUPFAM" id="SSF56219">
    <property type="entry name" value="DNase I-like"/>
    <property type="match status" value="1"/>
</dbReference>
<sequence>MLEKITIMHININSLRDHFMQVRNTITTNNLDVLSLVETWMTPNLPTTMCNIPGYKLIRNDRGLRATVTKRKRKHDRKRKNKYMQGGGVACYIRNTIPHRVLHAPQIVTLNDTKSLLLELGRGNRKLLVGSVYRRPGGFYLNEFFDKYYSLRHRPYNGVIIAGDFNVDLLSDDYETVHFRRLVMEASLEFVPFGATHHGATFDTAIDSIIVDSLDRIITSVKSPTPYTAAHDSLMIEYRLVDPLPVGDTGFYRDRRSIAVPEFEPRLRSALDGVRDLRDIDRMAIGAHNIMLDALNTFAPLRRRTVRAARAPWFTPALKERCRMRDGLYQRYKRTRDPDLLRRFRQLRQEIKRESREAQLLDHYCAVTTVHPGCSADGLGGIIAMDMQKDLPAFSFWDVTEAEVLSALARVVGGVGTGSGDGLSLAYFGDALAALAPVFVSIINCMISTGKYPQLWKKSYIRPLSKVRIPSSPAQTRPVSNLPHLAKGTSLTCSEAFPGGCQIIRSAIINQGFDDTSVDVIMSSTQKSTLEQYETAIRYCEFSRFVFSPGVVEPVPEVERVPLKKEDPGYVISLRSGKKPRFTVRAGSDRITISRSPRRGLTRLAIDGAQHSHDEVRSENHTHKRAPDAGAKAQQERMMAPEARTTLTR</sequence>
<reference evidence="3 4" key="1">
    <citation type="submission" date="2020-02" db="EMBL/GenBank/DDBJ databases">
        <authorList>
            <person name="Ferguson B K."/>
        </authorList>
    </citation>
    <scope>NUCLEOTIDE SEQUENCE [LARGE SCALE GENOMIC DNA]</scope>
</reference>
<dbReference type="InterPro" id="IPR036691">
    <property type="entry name" value="Endo/exonu/phosph_ase_sf"/>
</dbReference>
<protein>
    <recommendedName>
        <fullName evidence="2">Endonuclease/exonuclease/phosphatase domain-containing protein</fullName>
    </recommendedName>
</protein>
<dbReference type="GO" id="GO:0003824">
    <property type="term" value="F:catalytic activity"/>
    <property type="evidence" value="ECO:0007669"/>
    <property type="project" value="InterPro"/>
</dbReference>
<evidence type="ECO:0000313" key="3">
    <source>
        <dbReference type="EMBL" id="CAB0042911.1"/>
    </source>
</evidence>
<evidence type="ECO:0000313" key="4">
    <source>
        <dbReference type="Proteomes" id="UP000479190"/>
    </source>
</evidence>
<evidence type="ECO:0000256" key="1">
    <source>
        <dbReference type="SAM" id="MobiDB-lite"/>
    </source>
</evidence>
<accession>A0A6H5J5Z4</accession>
<dbReference type="Proteomes" id="UP000479190">
    <property type="component" value="Unassembled WGS sequence"/>
</dbReference>
<dbReference type="AlphaFoldDB" id="A0A6H5J5Z4"/>
<organism evidence="3 4">
    <name type="scientific">Trichogramma brassicae</name>
    <dbReference type="NCBI Taxonomy" id="86971"/>
    <lineage>
        <taxon>Eukaryota</taxon>
        <taxon>Metazoa</taxon>
        <taxon>Ecdysozoa</taxon>
        <taxon>Arthropoda</taxon>
        <taxon>Hexapoda</taxon>
        <taxon>Insecta</taxon>
        <taxon>Pterygota</taxon>
        <taxon>Neoptera</taxon>
        <taxon>Endopterygota</taxon>
        <taxon>Hymenoptera</taxon>
        <taxon>Apocrita</taxon>
        <taxon>Proctotrupomorpha</taxon>
        <taxon>Chalcidoidea</taxon>
        <taxon>Trichogrammatidae</taxon>
        <taxon>Trichogramma</taxon>
    </lineage>
</organism>